<dbReference type="AlphaFoldDB" id="A0A7Y9I6H8"/>
<dbReference type="EMBL" id="JACCBU010000001">
    <property type="protein sequence ID" value="NYE71182.1"/>
    <property type="molecule type" value="Genomic_DNA"/>
</dbReference>
<evidence type="ECO:0000313" key="1">
    <source>
        <dbReference type="EMBL" id="NYE71182.1"/>
    </source>
</evidence>
<sequence>MRTFGVRFEKPRGLLFHGEQPAEWDVDEAGAGDQPKLILAQPPALAVLDGRDDVALVRADQRDG</sequence>
<accession>A0A7Y9I6H8</accession>
<protein>
    <submittedName>
        <fullName evidence="1">Uncharacterized protein</fullName>
    </submittedName>
</protein>
<dbReference type="RefSeq" id="WP_179751168.1">
    <property type="nucleotide sequence ID" value="NZ_JACCBU010000001.1"/>
</dbReference>
<evidence type="ECO:0000313" key="2">
    <source>
        <dbReference type="Proteomes" id="UP000569914"/>
    </source>
</evidence>
<dbReference type="Proteomes" id="UP000569914">
    <property type="component" value="Unassembled WGS sequence"/>
</dbReference>
<name>A0A7Y9I6H8_9ACTN</name>
<proteinExistence type="predicted"/>
<comment type="caution">
    <text evidence="1">The sequence shown here is derived from an EMBL/GenBank/DDBJ whole genome shotgun (WGS) entry which is preliminary data.</text>
</comment>
<gene>
    <name evidence="1" type="ORF">BKA15_002511</name>
</gene>
<reference evidence="1 2" key="1">
    <citation type="submission" date="2020-07" db="EMBL/GenBank/DDBJ databases">
        <title>Sequencing the genomes of 1000 actinobacteria strains.</title>
        <authorList>
            <person name="Klenk H.-P."/>
        </authorList>
    </citation>
    <scope>NUCLEOTIDE SEQUENCE [LARGE SCALE GENOMIC DNA]</scope>
    <source>
        <strain evidence="1 2">DSM 22083</strain>
    </source>
</reference>
<keyword evidence="2" id="KW-1185">Reference proteome</keyword>
<organism evidence="1 2">
    <name type="scientific">Microlunatus parietis</name>
    <dbReference type="NCBI Taxonomy" id="682979"/>
    <lineage>
        <taxon>Bacteria</taxon>
        <taxon>Bacillati</taxon>
        <taxon>Actinomycetota</taxon>
        <taxon>Actinomycetes</taxon>
        <taxon>Propionibacteriales</taxon>
        <taxon>Propionibacteriaceae</taxon>
        <taxon>Microlunatus</taxon>
    </lineage>
</organism>